<accession>A0AAE1PE37</accession>
<gene>
    <name evidence="3" type="ORF">Pmani_022628</name>
</gene>
<protein>
    <recommendedName>
        <fullName evidence="2">C2H2-type domain-containing protein</fullName>
    </recommendedName>
</protein>
<keyword evidence="1" id="KW-0862">Zinc</keyword>
<keyword evidence="1" id="KW-0863">Zinc-finger</keyword>
<dbReference type="Proteomes" id="UP001292094">
    <property type="component" value="Unassembled WGS sequence"/>
</dbReference>
<dbReference type="AlphaFoldDB" id="A0AAE1PE37"/>
<feature type="domain" description="C2H2-type" evidence="2">
    <location>
        <begin position="98"/>
        <end position="121"/>
    </location>
</feature>
<organism evidence="3 4">
    <name type="scientific">Petrolisthes manimaculis</name>
    <dbReference type="NCBI Taxonomy" id="1843537"/>
    <lineage>
        <taxon>Eukaryota</taxon>
        <taxon>Metazoa</taxon>
        <taxon>Ecdysozoa</taxon>
        <taxon>Arthropoda</taxon>
        <taxon>Crustacea</taxon>
        <taxon>Multicrustacea</taxon>
        <taxon>Malacostraca</taxon>
        <taxon>Eumalacostraca</taxon>
        <taxon>Eucarida</taxon>
        <taxon>Decapoda</taxon>
        <taxon>Pleocyemata</taxon>
        <taxon>Anomura</taxon>
        <taxon>Galatheoidea</taxon>
        <taxon>Porcellanidae</taxon>
        <taxon>Petrolisthes</taxon>
    </lineage>
</organism>
<evidence type="ECO:0000313" key="3">
    <source>
        <dbReference type="EMBL" id="KAK4305467.1"/>
    </source>
</evidence>
<comment type="caution">
    <text evidence="3">The sequence shown here is derived from an EMBL/GenBank/DDBJ whole genome shotgun (WGS) entry which is preliminary data.</text>
</comment>
<sequence>MKYRVDGLQLRCVDSFKYLGSTIFVDGSLDKEITSRIQKASQALGRLRLEACASDRLGWRSLTSRATAAFEEDRRRRLAAARDRRHRAASTSVQNTNFQCNTCGRLCASSFGLQSHMRRHR</sequence>
<keyword evidence="1" id="KW-0479">Metal-binding</keyword>
<evidence type="ECO:0000313" key="4">
    <source>
        <dbReference type="Proteomes" id="UP001292094"/>
    </source>
</evidence>
<evidence type="ECO:0000256" key="1">
    <source>
        <dbReference type="PROSITE-ProRule" id="PRU00042"/>
    </source>
</evidence>
<evidence type="ECO:0000259" key="2">
    <source>
        <dbReference type="PROSITE" id="PS50157"/>
    </source>
</evidence>
<reference evidence="3" key="1">
    <citation type="submission" date="2023-11" db="EMBL/GenBank/DDBJ databases">
        <title>Genome assemblies of two species of porcelain crab, Petrolisthes cinctipes and Petrolisthes manimaculis (Anomura: Porcellanidae).</title>
        <authorList>
            <person name="Angst P."/>
        </authorList>
    </citation>
    <scope>NUCLEOTIDE SEQUENCE</scope>
    <source>
        <strain evidence="3">PB745_02</strain>
        <tissue evidence="3">Gill</tissue>
    </source>
</reference>
<dbReference type="SMART" id="SM00355">
    <property type="entry name" value="ZnF_C2H2"/>
    <property type="match status" value="1"/>
</dbReference>
<dbReference type="EMBL" id="JAWZYT010002269">
    <property type="protein sequence ID" value="KAK4305467.1"/>
    <property type="molecule type" value="Genomic_DNA"/>
</dbReference>
<proteinExistence type="predicted"/>
<name>A0AAE1PE37_9EUCA</name>
<dbReference type="PROSITE" id="PS00028">
    <property type="entry name" value="ZINC_FINGER_C2H2_1"/>
    <property type="match status" value="1"/>
</dbReference>
<dbReference type="InterPro" id="IPR013087">
    <property type="entry name" value="Znf_C2H2_type"/>
</dbReference>
<dbReference type="PROSITE" id="PS50157">
    <property type="entry name" value="ZINC_FINGER_C2H2_2"/>
    <property type="match status" value="1"/>
</dbReference>
<dbReference type="GO" id="GO:0008270">
    <property type="term" value="F:zinc ion binding"/>
    <property type="evidence" value="ECO:0007669"/>
    <property type="project" value="UniProtKB-KW"/>
</dbReference>
<keyword evidence="4" id="KW-1185">Reference proteome</keyword>